<feature type="compositionally biased region" description="Pro residues" evidence="1">
    <location>
        <begin position="50"/>
        <end position="63"/>
    </location>
</feature>
<protein>
    <submittedName>
        <fullName evidence="2">Uncharacterized protein</fullName>
    </submittedName>
</protein>
<reference evidence="2" key="1">
    <citation type="submission" date="2023-10" db="EMBL/GenBank/DDBJ databases">
        <authorList>
            <person name="Chen Y."/>
            <person name="Shah S."/>
            <person name="Dougan E. K."/>
            <person name="Thang M."/>
            <person name="Chan C."/>
        </authorList>
    </citation>
    <scope>NUCLEOTIDE SEQUENCE [LARGE SCALE GENOMIC DNA]</scope>
</reference>
<proteinExistence type="predicted"/>
<feature type="region of interest" description="Disordered" evidence="1">
    <location>
        <begin position="1"/>
        <end position="145"/>
    </location>
</feature>
<evidence type="ECO:0000313" key="2">
    <source>
        <dbReference type="EMBL" id="CAK0896562.1"/>
    </source>
</evidence>
<sequence>MPTSHASAGRWTKSDSLDDDALRDLEYDTQGYGILGRDPPGAPTPDARWPLPPGAGGPWPPRSSPAGACQRGGALAAALDRWPAPGGRPEERGGPRAPGGPSRPRASGDLGPAPPAGTVPAARPSGGGVAAAAARDTHAARTPQGPTALWCATSTQGWAAAAREACLRLPPHGPSAAGGGPHADFPTVGKLTRWLAARALAGGVAPPAVVLLGWREAKPCLRCMDAVAAECAGRAGDKRQAGARQAPAGGASVAVVLAEGEQQRARAASFVASRERATGSDCPMGPRALVAGSADELWDLLHAVAPVALARPAMAGGPGAPSSWTREDDPAGKSAAVIMQVLSL</sequence>
<gene>
    <name evidence="2" type="ORF">PCOR1329_LOCUS75006</name>
</gene>
<organism evidence="2 3">
    <name type="scientific">Prorocentrum cordatum</name>
    <dbReference type="NCBI Taxonomy" id="2364126"/>
    <lineage>
        <taxon>Eukaryota</taxon>
        <taxon>Sar</taxon>
        <taxon>Alveolata</taxon>
        <taxon>Dinophyceae</taxon>
        <taxon>Prorocentrales</taxon>
        <taxon>Prorocentraceae</taxon>
        <taxon>Prorocentrum</taxon>
    </lineage>
</organism>
<dbReference type="Proteomes" id="UP001189429">
    <property type="component" value="Unassembled WGS sequence"/>
</dbReference>
<keyword evidence="3" id="KW-1185">Reference proteome</keyword>
<comment type="caution">
    <text evidence="2">The sequence shown here is derived from an EMBL/GenBank/DDBJ whole genome shotgun (WGS) entry which is preliminary data.</text>
</comment>
<evidence type="ECO:0000256" key="1">
    <source>
        <dbReference type="SAM" id="MobiDB-lite"/>
    </source>
</evidence>
<dbReference type="EMBL" id="CAUYUJ010020208">
    <property type="protein sequence ID" value="CAK0896562.1"/>
    <property type="molecule type" value="Genomic_DNA"/>
</dbReference>
<feature type="compositionally biased region" description="Basic and acidic residues" evidence="1">
    <location>
        <begin position="12"/>
        <end position="26"/>
    </location>
</feature>
<feature type="compositionally biased region" description="Low complexity" evidence="1">
    <location>
        <begin position="118"/>
        <end position="134"/>
    </location>
</feature>
<evidence type="ECO:0000313" key="3">
    <source>
        <dbReference type="Proteomes" id="UP001189429"/>
    </source>
</evidence>
<name>A0ABN9XAU2_9DINO</name>
<accession>A0ABN9XAU2</accession>
<feature type="compositionally biased region" description="Low complexity" evidence="1">
    <location>
        <begin position="99"/>
        <end position="108"/>
    </location>
</feature>